<protein>
    <submittedName>
        <fullName evidence="2">Uncharacterized protein</fullName>
    </submittedName>
</protein>
<proteinExistence type="predicted"/>
<accession>A0ABP1NRE1</accession>
<feature type="compositionally biased region" description="Basic residues" evidence="1">
    <location>
        <begin position="56"/>
        <end position="70"/>
    </location>
</feature>
<feature type="compositionally biased region" description="Polar residues" evidence="1">
    <location>
        <begin position="45"/>
        <end position="54"/>
    </location>
</feature>
<dbReference type="Proteomes" id="UP001642520">
    <property type="component" value="Unassembled WGS sequence"/>
</dbReference>
<reference evidence="2 3" key="1">
    <citation type="submission" date="2024-08" db="EMBL/GenBank/DDBJ databases">
        <authorList>
            <person name="Will J Nash"/>
            <person name="Angela Man"/>
            <person name="Seanna McTaggart"/>
            <person name="Kendall Baker"/>
            <person name="Tom Barker"/>
            <person name="Leah Catchpole"/>
            <person name="Alex Durrant"/>
            <person name="Karim Gharbi"/>
            <person name="Naomi Irish"/>
            <person name="Gemy Kaithakottil"/>
            <person name="Debby Ku"/>
            <person name="Aaliyah Providence"/>
            <person name="Felix Shaw"/>
            <person name="David Swarbreck"/>
            <person name="Chris Watkins"/>
            <person name="Ann M. McCartney"/>
            <person name="Giulio Formenti"/>
            <person name="Alice Mouton"/>
            <person name="Noel Vella"/>
            <person name="Bjorn M von Reumont"/>
            <person name="Adriana Vella"/>
            <person name="Wilfried Haerty"/>
        </authorList>
    </citation>
    <scope>NUCLEOTIDE SEQUENCE [LARGE SCALE GENOMIC DNA]</scope>
</reference>
<feature type="region of interest" description="Disordered" evidence="1">
    <location>
        <begin position="45"/>
        <end position="76"/>
    </location>
</feature>
<comment type="caution">
    <text evidence="2">The sequence shown here is derived from an EMBL/GenBank/DDBJ whole genome shotgun (WGS) entry which is preliminary data.</text>
</comment>
<organism evidence="2 3">
    <name type="scientific">Xylocopa violacea</name>
    <name type="common">Violet carpenter bee</name>
    <name type="synonym">Apis violacea</name>
    <dbReference type="NCBI Taxonomy" id="135666"/>
    <lineage>
        <taxon>Eukaryota</taxon>
        <taxon>Metazoa</taxon>
        <taxon>Ecdysozoa</taxon>
        <taxon>Arthropoda</taxon>
        <taxon>Hexapoda</taxon>
        <taxon>Insecta</taxon>
        <taxon>Pterygota</taxon>
        <taxon>Neoptera</taxon>
        <taxon>Endopterygota</taxon>
        <taxon>Hymenoptera</taxon>
        <taxon>Apocrita</taxon>
        <taxon>Aculeata</taxon>
        <taxon>Apoidea</taxon>
        <taxon>Anthophila</taxon>
        <taxon>Apidae</taxon>
        <taxon>Xylocopa</taxon>
        <taxon>Xylocopa</taxon>
    </lineage>
</organism>
<evidence type="ECO:0000256" key="1">
    <source>
        <dbReference type="SAM" id="MobiDB-lite"/>
    </source>
</evidence>
<name>A0ABP1NRE1_XYLVO</name>
<gene>
    <name evidence="2" type="ORF">XYLVIOL_LOCUS5614</name>
</gene>
<dbReference type="EMBL" id="CAXAJV020001292">
    <property type="protein sequence ID" value="CAL7942577.1"/>
    <property type="molecule type" value="Genomic_DNA"/>
</dbReference>
<keyword evidence="3" id="KW-1185">Reference proteome</keyword>
<evidence type="ECO:0000313" key="3">
    <source>
        <dbReference type="Proteomes" id="UP001642520"/>
    </source>
</evidence>
<evidence type="ECO:0000313" key="2">
    <source>
        <dbReference type="EMBL" id="CAL7942577.1"/>
    </source>
</evidence>
<sequence>MHYHEEEFQNQQSLRNVTLIIPDPTISQIHSYHQIVHKIRDSEANEYSSPNWRFSGSKKKKEKKKNKKNRGGGGCIRQGQLLHRWPSSAIKIVPKAGSHTGWCSLENCKFLQIRLIEFKLDFGDDTLCG</sequence>